<accession>A0ABN7SSD0</accession>
<proteinExistence type="predicted"/>
<dbReference type="SUPFAM" id="SSF49854">
    <property type="entry name" value="Spermadhesin, CUB domain"/>
    <property type="match status" value="1"/>
</dbReference>
<dbReference type="CDD" id="cd00041">
    <property type="entry name" value="CUB"/>
    <property type="match status" value="1"/>
</dbReference>
<dbReference type="PANTHER" id="PTHR24255:SF31">
    <property type="entry name" value="CUBILIN-LIKE PROTEIN"/>
    <property type="match status" value="1"/>
</dbReference>
<keyword evidence="5" id="KW-1185">Reference proteome</keyword>
<keyword evidence="1" id="KW-1015">Disulfide bond</keyword>
<dbReference type="InterPro" id="IPR035914">
    <property type="entry name" value="Sperma_CUB_dom_sf"/>
</dbReference>
<evidence type="ECO:0000259" key="3">
    <source>
        <dbReference type="PROSITE" id="PS01180"/>
    </source>
</evidence>
<evidence type="ECO:0000256" key="2">
    <source>
        <dbReference type="PROSITE-ProRule" id="PRU00059"/>
    </source>
</evidence>
<organism evidence="4 5">
    <name type="scientific">Oikopleura dioica</name>
    <name type="common">Tunicate</name>
    <dbReference type="NCBI Taxonomy" id="34765"/>
    <lineage>
        <taxon>Eukaryota</taxon>
        <taxon>Metazoa</taxon>
        <taxon>Chordata</taxon>
        <taxon>Tunicata</taxon>
        <taxon>Appendicularia</taxon>
        <taxon>Copelata</taxon>
        <taxon>Oikopleuridae</taxon>
        <taxon>Oikopleura</taxon>
    </lineage>
</organism>
<dbReference type="Gene3D" id="2.60.120.290">
    <property type="entry name" value="Spermadhesin, CUB domain"/>
    <property type="match status" value="1"/>
</dbReference>
<reference evidence="4 5" key="1">
    <citation type="submission" date="2021-04" db="EMBL/GenBank/DDBJ databases">
        <authorList>
            <person name="Bliznina A."/>
        </authorList>
    </citation>
    <scope>NUCLEOTIDE SEQUENCE [LARGE SCALE GENOMIC DNA]</scope>
</reference>
<dbReference type="PANTHER" id="PTHR24255">
    <property type="entry name" value="COMPLEMENT COMPONENT 1, S SUBCOMPONENT-RELATED"/>
    <property type="match status" value="1"/>
</dbReference>
<name>A0ABN7SSD0_OIKDI</name>
<evidence type="ECO:0000256" key="1">
    <source>
        <dbReference type="ARBA" id="ARBA00023157"/>
    </source>
</evidence>
<feature type="domain" description="CUB" evidence="3">
    <location>
        <begin position="36"/>
        <end position="176"/>
    </location>
</feature>
<dbReference type="Pfam" id="PF00431">
    <property type="entry name" value="CUB"/>
    <property type="match status" value="1"/>
</dbReference>
<dbReference type="SMART" id="SM00042">
    <property type="entry name" value="CUB"/>
    <property type="match status" value="1"/>
</dbReference>
<protein>
    <submittedName>
        <fullName evidence="4">Oidioi.mRNA.OKI2018_I69.chr1.g1638.t1.cds</fullName>
    </submittedName>
</protein>
<sequence>MKLLANIIAAASAYSSSSSSSSSDSDGPYWDGSDVCTGVYRIENERRFASPAMSGNPAMGSLYLNNLNCHYEIELDPAVTSFSIIAHSFNVESWSYRAPDHETDPYLCTGCSCDRLQIIDGDGVVVNFCGDANEENPPYAGNPLTTYTISGNTAQVSFITDDKVTKRGYEAEVKINDLPNDLAWRQIEMKAAEVSTQISDFYGSIGSKIGTRKVNSFNFFMNTMKRLKDLSSDEACAFPAGSNDHTTFVKPVDSDNACEELQGLFASLVSFTDSFVCLADRKAKPSKVLSPIHRQRKALVNRKLKQMKCGN</sequence>
<gene>
    <name evidence="4" type="ORF">OKIOD_LOCUS10403</name>
</gene>
<dbReference type="PROSITE" id="PS01180">
    <property type="entry name" value="CUB"/>
    <property type="match status" value="1"/>
</dbReference>
<dbReference type="InterPro" id="IPR000859">
    <property type="entry name" value="CUB_dom"/>
</dbReference>
<dbReference type="EMBL" id="OU015566">
    <property type="protein sequence ID" value="CAG5104886.1"/>
    <property type="molecule type" value="Genomic_DNA"/>
</dbReference>
<comment type="caution">
    <text evidence="2">Lacks conserved residue(s) required for the propagation of feature annotation.</text>
</comment>
<evidence type="ECO:0000313" key="4">
    <source>
        <dbReference type="EMBL" id="CAG5104886.1"/>
    </source>
</evidence>
<evidence type="ECO:0000313" key="5">
    <source>
        <dbReference type="Proteomes" id="UP001158576"/>
    </source>
</evidence>
<dbReference type="Proteomes" id="UP001158576">
    <property type="component" value="Chromosome 1"/>
</dbReference>